<reference evidence="1" key="1">
    <citation type="submission" date="2021-03" db="EMBL/GenBank/DDBJ databases">
        <authorList>
            <person name="Bekaert M."/>
        </authorList>
    </citation>
    <scope>NUCLEOTIDE SEQUENCE</scope>
</reference>
<dbReference type="SUPFAM" id="SSF101898">
    <property type="entry name" value="NHL repeat"/>
    <property type="match status" value="1"/>
</dbReference>
<gene>
    <name evidence="1" type="ORF">MEDL_13146</name>
</gene>
<keyword evidence="2" id="KW-1185">Reference proteome</keyword>
<dbReference type="OrthoDB" id="6019648at2759"/>
<dbReference type="EMBL" id="CAJPWZ010000676">
    <property type="protein sequence ID" value="CAG2198358.1"/>
    <property type="molecule type" value="Genomic_DNA"/>
</dbReference>
<name>A0A8S3QT46_MYTED</name>
<evidence type="ECO:0000313" key="1">
    <source>
        <dbReference type="EMBL" id="CAG2198358.1"/>
    </source>
</evidence>
<evidence type="ECO:0000313" key="2">
    <source>
        <dbReference type="Proteomes" id="UP000683360"/>
    </source>
</evidence>
<dbReference type="Proteomes" id="UP000683360">
    <property type="component" value="Unassembled WGS sequence"/>
</dbReference>
<comment type="caution">
    <text evidence="1">The sequence shown here is derived from an EMBL/GenBank/DDBJ whole genome shotgun (WGS) entry which is preliminary data.</text>
</comment>
<proteinExistence type="predicted"/>
<organism evidence="1 2">
    <name type="scientific">Mytilus edulis</name>
    <name type="common">Blue mussel</name>
    <dbReference type="NCBI Taxonomy" id="6550"/>
    <lineage>
        <taxon>Eukaryota</taxon>
        <taxon>Metazoa</taxon>
        <taxon>Spiralia</taxon>
        <taxon>Lophotrochozoa</taxon>
        <taxon>Mollusca</taxon>
        <taxon>Bivalvia</taxon>
        <taxon>Autobranchia</taxon>
        <taxon>Pteriomorphia</taxon>
        <taxon>Mytilida</taxon>
        <taxon>Mytiloidea</taxon>
        <taxon>Mytilidae</taxon>
        <taxon>Mytilinae</taxon>
        <taxon>Mytilus</taxon>
    </lineage>
</organism>
<sequence length="188" mass="20434">MSIMQHPHGIAVDNSGNVHVACSTLHGVVVISDGEQSRTLLSDHSVDEITLLFDINDKIDNITNTIETFGSVKVQTGPCELSLVTHKNKQAQSNLKGSGIKLITDVKFRLAKEVETDLQVIRGIVALPNGNYALSDYDSFSENVCVFGTEWERLGKISVKPSYAVDITFVDDKTVVVASNCSRKGSIL</sequence>
<dbReference type="AlphaFoldDB" id="A0A8S3QT46"/>
<protein>
    <submittedName>
        <fullName evidence="1">Uncharacterized protein</fullName>
    </submittedName>
</protein>
<dbReference type="Gene3D" id="2.40.10.500">
    <property type="match status" value="1"/>
</dbReference>
<accession>A0A8S3QT46</accession>